<accession>A0A6A6STE7</accession>
<feature type="region of interest" description="Disordered" evidence="1">
    <location>
        <begin position="171"/>
        <end position="198"/>
    </location>
</feature>
<reference evidence="2" key="1">
    <citation type="journal article" date="2020" name="Stud. Mycol.">
        <title>101 Dothideomycetes genomes: a test case for predicting lifestyles and emergence of pathogens.</title>
        <authorList>
            <person name="Haridas S."/>
            <person name="Albert R."/>
            <person name="Binder M."/>
            <person name="Bloem J."/>
            <person name="Labutti K."/>
            <person name="Salamov A."/>
            <person name="Andreopoulos B."/>
            <person name="Baker S."/>
            <person name="Barry K."/>
            <person name="Bills G."/>
            <person name="Bluhm B."/>
            <person name="Cannon C."/>
            <person name="Castanera R."/>
            <person name="Culley D."/>
            <person name="Daum C."/>
            <person name="Ezra D."/>
            <person name="Gonzalez J."/>
            <person name="Henrissat B."/>
            <person name="Kuo A."/>
            <person name="Liang C."/>
            <person name="Lipzen A."/>
            <person name="Lutzoni F."/>
            <person name="Magnuson J."/>
            <person name="Mondo S."/>
            <person name="Nolan M."/>
            <person name="Ohm R."/>
            <person name="Pangilinan J."/>
            <person name="Park H.-J."/>
            <person name="Ramirez L."/>
            <person name="Alfaro M."/>
            <person name="Sun H."/>
            <person name="Tritt A."/>
            <person name="Yoshinaga Y."/>
            <person name="Zwiers L.-H."/>
            <person name="Turgeon B."/>
            <person name="Goodwin S."/>
            <person name="Spatafora J."/>
            <person name="Crous P."/>
            <person name="Grigoriev I."/>
        </authorList>
    </citation>
    <scope>NUCLEOTIDE SEQUENCE</scope>
    <source>
        <strain evidence="2">CBS 122681</strain>
    </source>
</reference>
<feature type="compositionally biased region" description="Polar residues" evidence="1">
    <location>
        <begin position="123"/>
        <end position="134"/>
    </location>
</feature>
<protein>
    <submittedName>
        <fullName evidence="2">Uncharacterized protein</fullName>
    </submittedName>
</protein>
<proteinExistence type="predicted"/>
<evidence type="ECO:0000313" key="3">
    <source>
        <dbReference type="Proteomes" id="UP000799324"/>
    </source>
</evidence>
<name>A0A6A6STE7_9PLEO</name>
<evidence type="ECO:0000313" key="2">
    <source>
        <dbReference type="EMBL" id="KAF2651035.1"/>
    </source>
</evidence>
<evidence type="ECO:0000256" key="1">
    <source>
        <dbReference type="SAM" id="MobiDB-lite"/>
    </source>
</evidence>
<organism evidence="2 3">
    <name type="scientific">Lophiostoma macrostomum CBS 122681</name>
    <dbReference type="NCBI Taxonomy" id="1314788"/>
    <lineage>
        <taxon>Eukaryota</taxon>
        <taxon>Fungi</taxon>
        <taxon>Dikarya</taxon>
        <taxon>Ascomycota</taxon>
        <taxon>Pezizomycotina</taxon>
        <taxon>Dothideomycetes</taxon>
        <taxon>Pleosporomycetidae</taxon>
        <taxon>Pleosporales</taxon>
        <taxon>Lophiostomataceae</taxon>
        <taxon>Lophiostoma</taxon>
    </lineage>
</organism>
<feature type="region of interest" description="Disordered" evidence="1">
    <location>
        <begin position="26"/>
        <end position="134"/>
    </location>
</feature>
<feature type="compositionally biased region" description="Polar residues" evidence="1">
    <location>
        <begin position="173"/>
        <end position="191"/>
    </location>
</feature>
<dbReference type="EMBL" id="MU004437">
    <property type="protein sequence ID" value="KAF2651035.1"/>
    <property type="molecule type" value="Genomic_DNA"/>
</dbReference>
<keyword evidence="3" id="KW-1185">Reference proteome</keyword>
<sequence length="222" mass="24108">MNPAAKSKPYAEFDGLNHLMETILADPPGKAQSYRTSSQSQDALDSTRKILSGPSDIRQEPLQDTAAAFSGVTANKHRKLNDQNETTGFKSQGHDEGRLRQSMSPTEGSRGYNTSRTPPPGQPTSRTLTASRKPISSNIYSFAAAVRSESRQRVADTSISMPRLPISQDMYGASSSTPQQPGPTLNPQETQIIPALSPNGTSTKWALWDPDQKDCVVSTRKC</sequence>
<feature type="compositionally biased region" description="Polar residues" evidence="1">
    <location>
        <begin position="33"/>
        <end position="44"/>
    </location>
</feature>
<gene>
    <name evidence="2" type="ORF">K491DRAFT_696810</name>
</gene>
<dbReference type="Proteomes" id="UP000799324">
    <property type="component" value="Unassembled WGS sequence"/>
</dbReference>
<feature type="compositionally biased region" description="Polar residues" evidence="1">
    <location>
        <begin position="101"/>
        <end position="116"/>
    </location>
</feature>
<dbReference type="AlphaFoldDB" id="A0A6A6STE7"/>